<organism evidence="2 3">
    <name type="scientific">Myriangium duriaei CBS 260.36</name>
    <dbReference type="NCBI Taxonomy" id="1168546"/>
    <lineage>
        <taxon>Eukaryota</taxon>
        <taxon>Fungi</taxon>
        <taxon>Dikarya</taxon>
        <taxon>Ascomycota</taxon>
        <taxon>Pezizomycotina</taxon>
        <taxon>Dothideomycetes</taxon>
        <taxon>Dothideomycetidae</taxon>
        <taxon>Myriangiales</taxon>
        <taxon>Myriangiaceae</taxon>
        <taxon>Myriangium</taxon>
    </lineage>
</organism>
<feature type="region of interest" description="Disordered" evidence="1">
    <location>
        <begin position="132"/>
        <end position="152"/>
    </location>
</feature>
<reference evidence="2" key="1">
    <citation type="journal article" date="2020" name="Stud. Mycol.">
        <title>101 Dothideomycetes genomes: a test case for predicting lifestyles and emergence of pathogens.</title>
        <authorList>
            <person name="Haridas S."/>
            <person name="Albert R."/>
            <person name="Binder M."/>
            <person name="Bloem J."/>
            <person name="Labutti K."/>
            <person name="Salamov A."/>
            <person name="Andreopoulos B."/>
            <person name="Baker S."/>
            <person name="Barry K."/>
            <person name="Bills G."/>
            <person name="Bluhm B."/>
            <person name="Cannon C."/>
            <person name="Castanera R."/>
            <person name="Culley D."/>
            <person name="Daum C."/>
            <person name="Ezra D."/>
            <person name="Gonzalez J."/>
            <person name="Henrissat B."/>
            <person name="Kuo A."/>
            <person name="Liang C."/>
            <person name="Lipzen A."/>
            <person name="Lutzoni F."/>
            <person name="Magnuson J."/>
            <person name="Mondo S."/>
            <person name="Nolan M."/>
            <person name="Ohm R."/>
            <person name="Pangilinan J."/>
            <person name="Park H.-J."/>
            <person name="Ramirez L."/>
            <person name="Alfaro M."/>
            <person name="Sun H."/>
            <person name="Tritt A."/>
            <person name="Yoshinaga Y."/>
            <person name="Zwiers L.-H."/>
            <person name="Turgeon B."/>
            <person name="Goodwin S."/>
            <person name="Spatafora J."/>
            <person name="Crous P."/>
            <person name="Grigoriev I."/>
        </authorList>
    </citation>
    <scope>NUCLEOTIDE SEQUENCE</scope>
    <source>
        <strain evidence="2">CBS 260.36</strain>
    </source>
</reference>
<evidence type="ECO:0000313" key="3">
    <source>
        <dbReference type="Proteomes" id="UP000799439"/>
    </source>
</evidence>
<evidence type="ECO:0000313" key="2">
    <source>
        <dbReference type="EMBL" id="KAF2156403.1"/>
    </source>
</evidence>
<protein>
    <submittedName>
        <fullName evidence="2">Uncharacterized protein</fullName>
    </submittedName>
</protein>
<sequence>MPITLHPRGGKKSYGRYSYQVHESKVIVRLSCASERAGSIHPRQSPWRRLIKSRHDPSNLPVAASSATIGSGVMLPWSGGDQATGDSVMGAELKHHVPLPYLPVRHRPLPATRRASRPAWIGPCERKGQSYNNYAGYSTQTPTWHGPAPSNDKAVLDRVREISNPEITADKAA</sequence>
<proteinExistence type="predicted"/>
<dbReference type="AlphaFoldDB" id="A0A9P4MKL8"/>
<evidence type="ECO:0000256" key="1">
    <source>
        <dbReference type="SAM" id="MobiDB-lite"/>
    </source>
</evidence>
<gene>
    <name evidence="2" type="ORF">K461DRAFT_265792</name>
</gene>
<comment type="caution">
    <text evidence="2">The sequence shown here is derived from an EMBL/GenBank/DDBJ whole genome shotgun (WGS) entry which is preliminary data.</text>
</comment>
<accession>A0A9P4MKL8</accession>
<name>A0A9P4MKL8_9PEZI</name>
<keyword evidence="3" id="KW-1185">Reference proteome</keyword>
<dbReference type="EMBL" id="ML996082">
    <property type="protein sequence ID" value="KAF2156403.1"/>
    <property type="molecule type" value="Genomic_DNA"/>
</dbReference>
<dbReference type="Proteomes" id="UP000799439">
    <property type="component" value="Unassembled WGS sequence"/>
</dbReference>
<feature type="compositionally biased region" description="Polar residues" evidence="1">
    <location>
        <begin position="132"/>
        <end position="143"/>
    </location>
</feature>